<evidence type="ECO:0000256" key="1">
    <source>
        <dbReference type="SAM" id="MobiDB-lite"/>
    </source>
</evidence>
<accession>A0A0H5CDL7</accession>
<evidence type="ECO:0000313" key="4">
    <source>
        <dbReference type="Proteomes" id="UP000038830"/>
    </source>
</evidence>
<reference evidence="4" key="2">
    <citation type="journal article" date="2015" name="J. Biotechnol.">
        <title>The structure of the Cyberlindnera jadinii genome and its relation to Candida utilis analyzed by the occurrence of single nucleotide polymorphisms.</title>
        <authorList>
            <person name="Rupp O."/>
            <person name="Brinkrolf K."/>
            <person name="Buerth C."/>
            <person name="Kunigo M."/>
            <person name="Schneider J."/>
            <person name="Jaenicke S."/>
            <person name="Goesmann A."/>
            <person name="Puehler A."/>
            <person name="Jaeger K.-E."/>
            <person name="Ernst J.F."/>
        </authorList>
    </citation>
    <scope>NUCLEOTIDE SEQUENCE [LARGE SCALE GENOMIC DNA]</scope>
    <source>
        <strain evidence="4">ATCC 18201 / CBS 1600 / BCRC 20928 / JCM 3617 / NBRC 0987 / NRRL Y-1542</strain>
    </source>
</reference>
<reference evidence="3 5" key="3">
    <citation type="journal article" date="2016" name="Proc. Natl. Acad. Sci. U.S.A.">
        <title>Comparative genomics of biotechnologically important yeasts.</title>
        <authorList>
            <person name="Riley R."/>
            <person name="Haridas S."/>
            <person name="Wolfe K.H."/>
            <person name="Lopes M.R."/>
            <person name="Hittinger C.T."/>
            <person name="Goeker M."/>
            <person name="Salamov A.A."/>
            <person name="Wisecaver J.H."/>
            <person name="Long T.M."/>
            <person name="Calvey C.H."/>
            <person name="Aerts A.L."/>
            <person name="Barry K.W."/>
            <person name="Choi C."/>
            <person name="Clum A."/>
            <person name="Coughlan A.Y."/>
            <person name="Deshpande S."/>
            <person name="Douglass A.P."/>
            <person name="Hanson S.J."/>
            <person name="Klenk H.-P."/>
            <person name="LaButti K.M."/>
            <person name="Lapidus A."/>
            <person name="Lindquist E.A."/>
            <person name="Lipzen A.M."/>
            <person name="Meier-Kolthoff J.P."/>
            <person name="Ohm R.A."/>
            <person name="Otillar R.P."/>
            <person name="Pangilinan J.L."/>
            <person name="Peng Y."/>
            <person name="Rokas A."/>
            <person name="Rosa C.A."/>
            <person name="Scheuner C."/>
            <person name="Sibirny A.A."/>
            <person name="Slot J.C."/>
            <person name="Stielow J.B."/>
            <person name="Sun H."/>
            <person name="Kurtzman C.P."/>
            <person name="Blackwell M."/>
            <person name="Grigoriev I.V."/>
            <person name="Jeffries T.W."/>
        </authorList>
    </citation>
    <scope>NUCLEOTIDE SEQUENCE [LARGE SCALE GENOMIC DNA]</scope>
    <source>
        <strain evidence="5">ATCC 18201 / CBS 1600 / BCRC 20928 / JCM 3617 / NBRC 0987 / NRRL Y-1542</strain>
        <strain evidence="3">NRRL Y-1542</strain>
    </source>
</reference>
<reference evidence="2" key="1">
    <citation type="submission" date="2014-12" db="EMBL/GenBank/DDBJ databases">
        <authorList>
            <person name="Jaenicke S."/>
        </authorList>
    </citation>
    <scope>NUCLEOTIDE SEQUENCE [LARGE SCALE GENOMIC DNA]</scope>
    <source>
        <strain evidence="2">CBS1600</strain>
    </source>
</reference>
<dbReference type="AlphaFoldDB" id="A0A0H5CDL7"/>
<proteinExistence type="predicted"/>
<name>A0A0H5CDL7_CYBJN</name>
<dbReference type="OrthoDB" id="4090463at2759"/>
<evidence type="ECO:0000313" key="5">
    <source>
        <dbReference type="Proteomes" id="UP000094389"/>
    </source>
</evidence>
<accession>A0A1E4S7Q6</accession>
<feature type="compositionally biased region" description="Low complexity" evidence="1">
    <location>
        <begin position="45"/>
        <end position="66"/>
    </location>
</feature>
<dbReference type="OMA" id="PGYNDCP"/>
<organism evidence="2 4">
    <name type="scientific">Cyberlindnera jadinii (strain ATCC 18201 / CBS 1600 / BCRC 20928 / JCM 3617 / NBRC 0987 / NRRL Y-1542)</name>
    <name type="common">Torula yeast</name>
    <name type="synonym">Candida utilis</name>
    <dbReference type="NCBI Taxonomy" id="983966"/>
    <lineage>
        <taxon>Eukaryota</taxon>
        <taxon>Fungi</taxon>
        <taxon>Dikarya</taxon>
        <taxon>Ascomycota</taxon>
        <taxon>Saccharomycotina</taxon>
        <taxon>Saccharomycetes</taxon>
        <taxon>Phaffomycetales</taxon>
        <taxon>Phaffomycetaceae</taxon>
        <taxon>Cyberlindnera</taxon>
    </lineage>
</organism>
<sequence length="181" mass="19744">MTSYQNVSESEISGYNDCPVVEFNKSSNGGKSRRRVVSGHQFANSPSSSTASLASLSSSTSSSLTPPMGPRPGGSKRVPSSAAASEPTSVISKEAVQAKLDELFSLTSSLPERELTHYKNKLQDALSRGTIKQQWYSIVVESIDNYKDTDRVKNKLIQFMLHNDGTTSWGTPLRKLLENVQ</sequence>
<dbReference type="Proteomes" id="UP000038830">
    <property type="component" value="Unassembled WGS sequence"/>
</dbReference>
<dbReference type="Proteomes" id="UP000094389">
    <property type="component" value="Unassembled WGS sequence"/>
</dbReference>
<protein>
    <submittedName>
        <fullName evidence="2">Uncharacterized protein</fullName>
    </submittedName>
</protein>
<dbReference type="EMBL" id="KV453926">
    <property type="protein sequence ID" value="ODV75564.1"/>
    <property type="molecule type" value="Genomic_DNA"/>
</dbReference>
<keyword evidence="5" id="KW-1185">Reference proteome</keyword>
<feature type="region of interest" description="Disordered" evidence="1">
    <location>
        <begin position="17"/>
        <end position="90"/>
    </location>
</feature>
<dbReference type="EMBL" id="CDQK01000003">
    <property type="protein sequence ID" value="CEP22684.1"/>
    <property type="molecule type" value="Genomic_DNA"/>
</dbReference>
<evidence type="ECO:0000313" key="3">
    <source>
        <dbReference type="EMBL" id="ODV75564.1"/>
    </source>
</evidence>
<gene>
    <name evidence="2" type="ORF">BN1211_3088</name>
    <name evidence="3" type="ORF">CYBJADRAFT_160973</name>
</gene>
<evidence type="ECO:0000313" key="2">
    <source>
        <dbReference type="EMBL" id="CEP22684.1"/>
    </source>
</evidence>